<name>A0A075FXS6_9ARCH</name>
<dbReference type="EMBL" id="KF900466">
    <property type="protein sequence ID" value="AIE95999.1"/>
    <property type="molecule type" value="Genomic_DNA"/>
</dbReference>
<reference evidence="1" key="1">
    <citation type="journal article" date="2014" name="Genome Biol. Evol.">
        <title>Pangenome evidence for extensive interdomain horizontal transfer affecting lineage core and shell genes in uncultured planktonic thaumarchaeota and euryarchaeota.</title>
        <authorList>
            <person name="Deschamps P."/>
            <person name="Zivanovic Y."/>
            <person name="Moreira D."/>
            <person name="Rodriguez-Valera F."/>
            <person name="Lopez-Garcia P."/>
        </authorList>
    </citation>
    <scope>NUCLEOTIDE SEQUENCE</scope>
</reference>
<dbReference type="Gene3D" id="3.30.1330.100">
    <property type="entry name" value="CofE-like"/>
    <property type="match status" value="1"/>
</dbReference>
<sequence length="43" mass="4962">MALEIIPVKIQKEIESDDDLVDLILESSEINEDDILVFLKNNF</sequence>
<evidence type="ECO:0000313" key="1">
    <source>
        <dbReference type="EMBL" id="AIE95999.1"/>
    </source>
</evidence>
<dbReference type="AlphaFoldDB" id="A0A075FXS6"/>
<protein>
    <submittedName>
        <fullName evidence="1">Uncharacterized protein</fullName>
    </submittedName>
</protein>
<organism evidence="1">
    <name type="scientific">uncultured marine thaumarchaeote AD1000_71_D06</name>
    <dbReference type="NCBI Taxonomy" id="1455937"/>
    <lineage>
        <taxon>Archaea</taxon>
        <taxon>Nitrososphaerota</taxon>
        <taxon>environmental samples</taxon>
    </lineage>
</organism>
<accession>A0A075FXS6</accession>
<proteinExistence type="predicted"/>